<dbReference type="EMBL" id="CAMKVN010004149">
    <property type="protein sequence ID" value="CAI2186450.1"/>
    <property type="molecule type" value="Genomic_DNA"/>
</dbReference>
<comment type="caution">
    <text evidence="1">The sequence shown here is derived from an EMBL/GenBank/DDBJ whole genome shotgun (WGS) entry which is preliminary data.</text>
</comment>
<gene>
    <name evidence="1" type="ORF">FWILDA_LOCUS12582</name>
</gene>
<dbReference type="AlphaFoldDB" id="A0A9W4SZE0"/>
<dbReference type="Proteomes" id="UP001153678">
    <property type="component" value="Unassembled WGS sequence"/>
</dbReference>
<accession>A0A9W4SZE0</accession>
<proteinExistence type="predicted"/>
<sequence length="40" mass="4638">DSDKEIESDLEITNISNLENDVSDFENNYSICNFLENLLK</sequence>
<feature type="non-terminal residue" evidence="1">
    <location>
        <position position="1"/>
    </location>
</feature>
<name>A0A9W4SZE0_9GLOM</name>
<evidence type="ECO:0000313" key="1">
    <source>
        <dbReference type="EMBL" id="CAI2186450.1"/>
    </source>
</evidence>
<reference evidence="1" key="1">
    <citation type="submission" date="2022-08" db="EMBL/GenBank/DDBJ databases">
        <authorList>
            <person name="Kallberg Y."/>
            <person name="Tangrot J."/>
            <person name="Rosling A."/>
        </authorList>
    </citation>
    <scope>NUCLEOTIDE SEQUENCE</scope>
    <source>
        <strain evidence="1">Wild A</strain>
    </source>
</reference>
<protein>
    <submittedName>
        <fullName evidence="1">9024_t:CDS:1</fullName>
    </submittedName>
</protein>
<evidence type="ECO:0000313" key="2">
    <source>
        <dbReference type="Proteomes" id="UP001153678"/>
    </source>
</evidence>
<keyword evidence="2" id="KW-1185">Reference proteome</keyword>
<organism evidence="1 2">
    <name type="scientific">Funneliformis geosporum</name>
    <dbReference type="NCBI Taxonomy" id="1117311"/>
    <lineage>
        <taxon>Eukaryota</taxon>
        <taxon>Fungi</taxon>
        <taxon>Fungi incertae sedis</taxon>
        <taxon>Mucoromycota</taxon>
        <taxon>Glomeromycotina</taxon>
        <taxon>Glomeromycetes</taxon>
        <taxon>Glomerales</taxon>
        <taxon>Glomeraceae</taxon>
        <taxon>Funneliformis</taxon>
    </lineage>
</organism>